<dbReference type="FunFam" id="3.90.230.10:FF:000002">
    <property type="entry name" value="Xaa-Pro aminopeptidase 3"/>
    <property type="match status" value="1"/>
</dbReference>
<dbReference type="HAMAP" id="MF_00346">
    <property type="entry name" value="UPF0149"/>
    <property type="match status" value="1"/>
</dbReference>
<gene>
    <name evidence="12" type="primary">pepP</name>
    <name evidence="12" type="ORF">NCTC13635_02738</name>
</gene>
<keyword evidence="4" id="KW-0645">Protease</keyword>
<dbReference type="PANTHER" id="PTHR43226:SF4">
    <property type="entry name" value="XAA-PRO AMINOPEPTIDASE 3"/>
    <property type="match status" value="1"/>
</dbReference>
<protein>
    <recommendedName>
        <fullName evidence="10">UPF0149 protein NCTC13635_02738</fullName>
    </recommendedName>
</protein>
<dbReference type="PROSITE" id="PS00491">
    <property type="entry name" value="PROLINE_PEPTIDASE"/>
    <property type="match status" value="1"/>
</dbReference>
<evidence type="ECO:0000256" key="2">
    <source>
        <dbReference type="ARBA" id="ARBA00001936"/>
    </source>
</evidence>
<dbReference type="CDD" id="cd01087">
    <property type="entry name" value="Prolidase"/>
    <property type="match status" value="1"/>
</dbReference>
<keyword evidence="5" id="KW-0479">Metal-binding</keyword>
<dbReference type="GO" id="GO:0006508">
    <property type="term" value="P:proteolysis"/>
    <property type="evidence" value="ECO:0007669"/>
    <property type="project" value="UniProtKB-KW"/>
</dbReference>
<dbReference type="GO" id="GO:0005829">
    <property type="term" value="C:cytosol"/>
    <property type="evidence" value="ECO:0007669"/>
    <property type="project" value="TreeGrafter"/>
</dbReference>
<comment type="cofactor">
    <cofactor evidence="2">
        <name>Mn(2+)</name>
        <dbReference type="ChEBI" id="CHEBI:29035"/>
    </cofactor>
</comment>
<dbReference type="PRINTS" id="PR00599">
    <property type="entry name" value="MAPEPTIDASE"/>
</dbReference>
<dbReference type="Gene3D" id="3.40.350.10">
    <property type="entry name" value="Creatinase/prolidase N-terminal domain"/>
    <property type="match status" value="1"/>
</dbReference>
<feature type="domain" description="Aminopeptidase P N-terminal" evidence="11">
    <location>
        <begin position="204"/>
        <end position="339"/>
    </location>
</feature>
<dbReference type="NCBIfam" id="NF008131">
    <property type="entry name" value="PRK10879.1"/>
    <property type="match status" value="1"/>
</dbReference>
<dbReference type="SMART" id="SM01011">
    <property type="entry name" value="AMP_N"/>
    <property type="match status" value="1"/>
</dbReference>
<evidence type="ECO:0000313" key="12">
    <source>
        <dbReference type="EMBL" id="VEB02288.1"/>
    </source>
</evidence>
<dbReference type="NCBIfam" id="TIGR02292">
    <property type="entry name" value="ygfB_yecA"/>
    <property type="match status" value="1"/>
</dbReference>
<evidence type="ECO:0000256" key="9">
    <source>
        <dbReference type="ARBA" id="ARBA00038308"/>
    </source>
</evidence>
<dbReference type="SUPFAM" id="SSF55920">
    <property type="entry name" value="Creatinase/aminopeptidase"/>
    <property type="match status" value="1"/>
</dbReference>
<reference evidence="12 13" key="1">
    <citation type="submission" date="2018-12" db="EMBL/GenBank/DDBJ databases">
        <authorList>
            <consortium name="Pathogen Informatics"/>
        </authorList>
    </citation>
    <scope>NUCLEOTIDE SEQUENCE [LARGE SCALE GENOMIC DNA]</scope>
    <source>
        <strain evidence="12 13">NCTC13635</strain>
    </source>
</reference>
<dbReference type="InterPro" id="IPR052433">
    <property type="entry name" value="X-Pro_dipept-like"/>
</dbReference>
<evidence type="ECO:0000256" key="1">
    <source>
        <dbReference type="ARBA" id="ARBA00001424"/>
    </source>
</evidence>
<evidence type="ECO:0000256" key="7">
    <source>
        <dbReference type="ARBA" id="ARBA00023049"/>
    </source>
</evidence>
<comment type="catalytic activity">
    <reaction evidence="1">
        <text>Release of any N-terminal amino acid, including proline, that is linked to proline, even from a dipeptide or tripeptide.</text>
        <dbReference type="EC" id="3.4.11.9"/>
    </reaction>
</comment>
<dbReference type="SUPFAM" id="SSF101327">
    <property type="entry name" value="YgfB-like"/>
    <property type="match status" value="1"/>
</dbReference>
<dbReference type="Pfam" id="PF00557">
    <property type="entry name" value="Peptidase_M24"/>
    <property type="match status" value="1"/>
</dbReference>
<dbReference type="Gene3D" id="3.90.230.10">
    <property type="entry name" value="Creatinase/methionine aminopeptidase superfamily"/>
    <property type="match status" value="1"/>
</dbReference>
<dbReference type="Pfam" id="PF03695">
    <property type="entry name" value="UPF0149"/>
    <property type="match status" value="1"/>
</dbReference>
<dbReference type="SUPFAM" id="SSF53092">
    <property type="entry name" value="Creatinase/prolidase N-terminal domain"/>
    <property type="match status" value="1"/>
</dbReference>
<evidence type="ECO:0000256" key="6">
    <source>
        <dbReference type="ARBA" id="ARBA00022801"/>
    </source>
</evidence>
<name>A0A447RR20_KLEPN</name>
<evidence type="ECO:0000256" key="4">
    <source>
        <dbReference type="ARBA" id="ARBA00022670"/>
    </source>
</evidence>
<dbReference type="InterPro" id="IPR036255">
    <property type="entry name" value="YgfB-like_sf"/>
</dbReference>
<dbReference type="GO" id="GO:0070006">
    <property type="term" value="F:metalloaminopeptidase activity"/>
    <property type="evidence" value="ECO:0007669"/>
    <property type="project" value="InterPro"/>
</dbReference>
<comment type="similarity">
    <text evidence="3">Belongs to the peptidase M24B family.</text>
</comment>
<keyword evidence="6 12" id="KW-0378">Hydrolase</keyword>
<dbReference type="Gene3D" id="1.20.120.740">
    <property type="entry name" value="YgfB uncharacterised protein family UPF0149, PF03695"/>
    <property type="match status" value="1"/>
</dbReference>
<evidence type="ECO:0000256" key="8">
    <source>
        <dbReference type="ARBA" id="ARBA00023211"/>
    </source>
</evidence>
<evidence type="ECO:0000259" key="11">
    <source>
        <dbReference type="SMART" id="SM01011"/>
    </source>
</evidence>
<dbReference type="InterPro" id="IPR000994">
    <property type="entry name" value="Pept_M24"/>
</dbReference>
<organism evidence="12 13">
    <name type="scientific">Klebsiella pneumoniae</name>
    <dbReference type="NCBI Taxonomy" id="573"/>
    <lineage>
        <taxon>Bacteria</taxon>
        <taxon>Pseudomonadati</taxon>
        <taxon>Pseudomonadota</taxon>
        <taxon>Gammaproteobacteria</taxon>
        <taxon>Enterobacterales</taxon>
        <taxon>Enterobacteriaceae</taxon>
        <taxon>Klebsiella/Raoultella group</taxon>
        <taxon>Klebsiella</taxon>
        <taxon>Klebsiella pneumoniae complex</taxon>
    </lineage>
</organism>
<evidence type="ECO:0000256" key="10">
    <source>
        <dbReference type="HAMAP-Rule" id="MF_00346"/>
    </source>
</evidence>
<keyword evidence="12" id="KW-0031">Aminopeptidase</keyword>
<evidence type="ECO:0000313" key="13">
    <source>
        <dbReference type="Proteomes" id="UP000282433"/>
    </source>
</evidence>
<dbReference type="InterPro" id="IPR007865">
    <property type="entry name" value="Aminopep_P_N"/>
</dbReference>
<dbReference type="InterPro" id="IPR011978">
    <property type="entry name" value="YgfB-like"/>
</dbReference>
<keyword evidence="8" id="KW-0464">Manganese</keyword>
<dbReference type="AlphaFoldDB" id="A0A447RR20"/>
<proteinExistence type="inferred from homology"/>
<dbReference type="FunFam" id="1.20.120.740:FF:000001">
    <property type="entry name" value="UPF0149 protein YgfB"/>
    <property type="match status" value="1"/>
</dbReference>
<dbReference type="PANTHER" id="PTHR43226">
    <property type="entry name" value="XAA-PRO AMINOPEPTIDASE 3"/>
    <property type="match status" value="1"/>
</dbReference>
<keyword evidence="7" id="KW-0482">Metalloprotease</keyword>
<comment type="similarity">
    <text evidence="9 10">Belongs to the UPF0149 family.</text>
</comment>
<evidence type="ECO:0000256" key="5">
    <source>
        <dbReference type="ARBA" id="ARBA00022723"/>
    </source>
</evidence>
<dbReference type="InterPro" id="IPR029149">
    <property type="entry name" value="Creatin/AminoP/Spt16_N"/>
</dbReference>
<dbReference type="GO" id="GO:0030145">
    <property type="term" value="F:manganese ion binding"/>
    <property type="evidence" value="ECO:0007669"/>
    <property type="project" value="InterPro"/>
</dbReference>
<dbReference type="EMBL" id="LR134162">
    <property type="protein sequence ID" value="VEB02288.1"/>
    <property type="molecule type" value="Genomic_DNA"/>
</dbReference>
<dbReference type="Pfam" id="PF05195">
    <property type="entry name" value="AMP_N"/>
    <property type="match status" value="1"/>
</dbReference>
<dbReference type="InterPro" id="IPR036005">
    <property type="entry name" value="Creatinase/aminopeptidase-like"/>
</dbReference>
<accession>A0A447RR20</accession>
<dbReference type="NCBIfam" id="NF002477">
    <property type="entry name" value="PRK01736.1"/>
    <property type="match status" value="1"/>
</dbReference>
<evidence type="ECO:0000256" key="3">
    <source>
        <dbReference type="ARBA" id="ARBA00008766"/>
    </source>
</evidence>
<sequence>MRMSIQNEMPGYNDVDQLLNQQGVGLTPAEMHGLISGLLCGGNTDSSWQPLVHDLTNEGLAFGHELAQALRNMHSAISDSLDDDGFLFQLYLPEGDAVSVFDRADALAGWVNHFLLGLGVSQPKLDKVKDETGEAIDDLRNIAQLGYDEDEDQEELEMSLEEIIEYVRVAALLCHDTFARQQPTAPESPQTDITLTKIRSGGVMTQQEFLSRRQTLLAQMQPGSAALIFAAPEAVRSADSEYPYRQNSDFWYFTGFNEPEALLVLIKSDETHNHSVLFNRVRDLTAEIWFGRRLGQEAAPAKLGVDRALAFSEINQQLYQLLNGLDAIYFAQGEYAYADEIVFNALEKLRKGARQNLQAPNSVIDWRPIVHEMRLFKSAEELAVMRRAGEITALAHTRAMEKCRPGMFEYQLEGEILHEFNRHGARFPSYNTIVGGGENGCILHYTENESELRDGDLVLIDAGCEYRGYAGDITRTFPVNGKFTQPQREIYDIVLESLETALKLYRPGTSICQVNQEVVRIMITGLVRLGILKGEIDELIANNAHRPYFMHGLSHWLGLDVHDVGNYDTDRSRVLEPGMVLTVEPGLYIATDADVPAQYRGIGIRIEDDIVITEDGNENLTAGVVKKADEIEALMAAARQS</sequence>
<dbReference type="Proteomes" id="UP000282433">
    <property type="component" value="Chromosome"/>
</dbReference>
<dbReference type="InterPro" id="IPR001714">
    <property type="entry name" value="Pept_M24_MAP"/>
</dbReference>
<dbReference type="InterPro" id="IPR001131">
    <property type="entry name" value="Peptidase_M24B_aminopep-P_CS"/>
</dbReference>